<proteinExistence type="predicted"/>
<protein>
    <submittedName>
        <fullName evidence="3">Uncharacterized protein</fullName>
    </submittedName>
</protein>
<dbReference type="Proteomes" id="UP000774804">
    <property type="component" value="Unassembled WGS sequence"/>
</dbReference>
<feature type="compositionally biased region" description="Acidic residues" evidence="1">
    <location>
        <begin position="46"/>
        <end position="59"/>
    </location>
</feature>
<accession>A0A8T1BGF9</accession>
<dbReference type="EMBL" id="RCMI01000665">
    <property type="protein sequence ID" value="KAG2901448.1"/>
    <property type="molecule type" value="Genomic_DNA"/>
</dbReference>
<evidence type="ECO:0000313" key="4">
    <source>
        <dbReference type="EMBL" id="KAG2923788.1"/>
    </source>
</evidence>
<gene>
    <name evidence="2" type="ORF">PC113_g16451</name>
    <name evidence="3" type="ORF">PC115_g15860</name>
    <name evidence="4" type="ORF">PC117_g15599</name>
</gene>
<organism evidence="3 5">
    <name type="scientific">Phytophthora cactorum</name>
    <dbReference type="NCBI Taxonomy" id="29920"/>
    <lineage>
        <taxon>Eukaryota</taxon>
        <taxon>Sar</taxon>
        <taxon>Stramenopiles</taxon>
        <taxon>Oomycota</taxon>
        <taxon>Peronosporomycetes</taxon>
        <taxon>Peronosporales</taxon>
        <taxon>Peronosporaceae</taxon>
        <taxon>Phytophthora</taxon>
    </lineage>
</organism>
<feature type="compositionally biased region" description="Basic and acidic residues" evidence="1">
    <location>
        <begin position="35"/>
        <end position="45"/>
    </location>
</feature>
<sequence length="76" mass="8248">MLVVLVRLQFATLSPRKFICYSNSSDGGAAASPRGDYEGSTHEHDDELLDSSGYEDEDANDSRLVVVGEDLREAVA</sequence>
<dbReference type="EMBL" id="RCMG01000653">
    <property type="protein sequence ID" value="KAG2850813.1"/>
    <property type="molecule type" value="Genomic_DNA"/>
</dbReference>
<dbReference type="EMBL" id="RCMK01000526">
    <property type="protein sequence ID" value="KAG2923788.1"/>
    <property type="molecule type" value="Genomic_DNA"/>
</dbReference>
<dbReference type="Proteomes" id="UP000735874">
    <property type="component" value="Unassembled WGS sequence"/>
</dbReference>
<evidence type="ECO:0000313" key="2">
    <source>
        <dbReference type="EMBL" id="KAG2850813.1"/>
    </source>
</evidence>
<evidence type="ECO:0000256" key="1">
    <source>
        <dbReference type="SAM" id="MobiDB-lite"/>
    </source>
</evidence>
<name>A0A8T1BGF9_9STRA</name>
<dbReference type="AlphaFoldDB" id="A0A8T1BGF9"/>
<evidence type="ECO:0000313" key="5">
    <source>
        <dbReference type="Proteomes" id="UP000774804"/>
    </source>
</evidence>
<dbReference type="Proteomes" id="UP000736787">
    <property type="component" value="Unassembled WGS sequence"/>
</dbReference>
<comment type="caution">
    <text evidence="3">The sequence shown here is derived from an EMBL/GenBank/DDBJ whole genome shotgun (WGS) entry which is preliminary data.</text>
</comment>
<feature type="region of interest" description="Disordered" evidence="1">
    <location>
        <begin position="22"/>
        <end position="62"/>
    </location>
</feature>
<reference evidence="3" key="1">
    <citation type="submission" date="2018-10" db="EMBL/GenBank/DDBJ databases">
        <title>Effector identification in a new, highly contiguous assembly of the strawberry crown rot pathogen Phytophthora cactorum.</title>
        <authorList>
            <person name="Armitage A.D."/>
            <person name="Nellist C.F."/>
            <person name="Bates H."/>
            <person name="Vickerstaff R.J."/>
            <person name="Harrison R.J."/>
        </authorList>
    </citation>
    <scope>NUCLEOTIDE SEQUENCE</scope>
    <source>
        <strain evidence="2">15-7</strain>
        <strain evidence="3">4032</strain>
        <strain evidence="4">4040</strain>
    </source>
</reference>
<evidence type="ECO:0000313" key="3">
    <source>
        <dbReference type="EMBL" id="KAG2901448.1"/>
    </source>
</evidence>